<accession>A0A7S4SQY4</accession>
<organism evidence="3">
    <name type="scientific">Ditylum brightwellii</name>
    <dbReference type="NCBI Taxonomy" id="49249"/>
    <lineage>
        <taxon>Eukaryota</taxon>
        <taxon>Sar</taxon>
        <taxon>Stramenopiles</taxon>
        <taxon>Ochrophyta</taxon>
        <taxon>Bacillariophyta</taxon>
        <taxon>Mediophyceae</taxon>
        <taxon>Lithodesmiophycidae</taxon>
        <taxon>Lithodesmiales</taxon>
        <taxon>Lithodesmiaceae</taxon>
        <taxon>Ditylum</taxon>
    </lineage>
</organism>
<dbReference type="AlphaFoldDB" id="A0A7S4SQY4"/>
<name>A0A7S4SQY4_9STRA</name>
<dbReference type="EMBL" id="HBNS01052432">
    <property type="protein sequence ID" value="CAE4653250.1"/>
    <property type="molecule type" value="Transcribed_RNA"/>
</dbReference>
<feature type="signal peptide" evidence="2">
    <location>
        <begin position="1"/>
        <end position="24"/>
    </location>
</feature>
<protein>
    <submittedName>
        <fullName evidence="3">Uncharacterized protein</fullName>
    </submittedName>
</protein>
<feature type="region of interest" description="Disordered" evidence="1">
    <location>
        <begin position="181"/>
        <end position="221"/>
    </location>
</feature>
<gene>
    <name evidence="3" type="ORF">DBRI00130_LOCUS38473</name>
</gene>
<sequence length="382" mass="42367">MMTRKITFALFLVHNCSCSSSVQAAPALGTPKLRAGKRDGVGRGLQEEGAAQPTLTIEKIHYGQHEPLRVSFTSGGLDASNWKIGIYLHDADPQDGALDPMMSIEACPHELDGLVCTEGVVEFSDSRDMEFDYTDRLATWPLHVELAYDFQLLNEDGYQMAWDVPMFIIDEDSIPEDSYTYVDEQSTPEDSMEYDDEESTPEDSTVDTPEEPMEDTPEVPMVDTPEEHMVNTSEESVVSESAIYVDEAVVPGELPTITVEKMRVIPDEPIVVSFTSGGVDASNWRIGIYPRMADPQDGALRPIVSLPACPSEAESPCTEGSVEFRDPSEMEFGDSAYLDGRGGDWPLERQFGYDVQLLNENGSAMAWPPAMFDFIREDEEQT</sequence>
<feature type="compositionally biased region" description="Acidic residues" evidence="1">
    <location>
        <begin position="186"/>
        <end position="217"/>
    </location>
</feature>
<feature type="chain" id="PRO_5031566631" evidence="2">
    <location>
        <begin position="25"/>
        <end position="382"/>
    </location>
</feature>
<keyword evidence="2" id="KW-0732">Signal</keyword>
<evidence type="ECO:0000256" key="2">
    <source>
        <dbReference type="SAM" id="SignalP"/>
    </source>
</evidence>
<reference evidence="3" key="1">
    <citation type="submission" date="2021-01" db="EMBL/GenBank/DDBJ databases">
        <authorList>
            <person name="Corre E."/>
            <person name="Pelletier E."/>
            <person name="Niang G."/>
            <person name="Scheremetjew M."/>
            <person name="Finn R."/>
            <person name="Kale V."/>
            <person name="Holt S."/>
            <person name="Cochrane G."/>
            <person name="Meng A."/>
            <person name="Brown T."/>
            <person name="Cohen L."/>
        </authorList>
    </citation>
    <scope>NUCLEOTIDE SEQUENCE</scope>
    <source>
        <strain evidence="3">GSO104</strain>
    </source>
</reference>
<evidence type="ECO:0000313" key="3">
    <source>
        <dbReference type="EMBL" id="CAE4653250.1"/>
    </source>
</evidence>
<evidence type="ECO:0000256" key="1">
    <source>
        <dbReference type="SAM" id="MobiDB-lite"/>
    </source>
</evidence>
<proteinExistence type="predicted"/>